<keyword evidence="10" id="KW-0408">Iron</keyword>
<comment type="subcellular location">
    <subcellularLocation>
        <location evidence="2">Cell membrane</location>
        <topology evidence="2">Multi-pass membrane protein</topology>
    </subcellularLocation>
</comment>
<dbReference type="InterPro" id="IPR016174">
    <property type="entry name" value="Di-haem_cyt_TM"/>
</dbReference>
<evidence type="ECO:0000256" key="9">
    <source>
        <dbReference type="ARBA" id="ARBA00022989"/>
    </source>
</evidence>
<evidence type="ECO:0000256" key="3">
    <source>
        <dbReference type="ARBA" id="ARBA00022448"/>
    </source>
</evidence>
<dbReference type="PANTHER" id="PTHR30529">
    <property type="entry name" value="CYTOCHROME B561"/>
    <property type="match status" value="1"/>
</dbReference>
<keyword evidence="5" id="KW-0349">Heme</keyword>
<keyword evidence="6 13" id="KW-0812">Transmembrane</keyword>
<evidence type="ECO:0000256" key="7">
    <source>
        <dbReference type="ARBA" id="ARBA00022723"/>
    </source>
</evidence>
<dbReference type="RefSeq" id="WP_150740632.1">
    <property type="nucleotide sequence ID" value="NZ_CABPSP010000020.1"/>
</dbReference>
<dbReference type="SUPFAM" id="SSF81342">
    <property type="entry name" value="Transmembrane di-heme cytochromes"/>
    <property type="match status" value="1"/>
</dbReference>
<dbReference type="GO" id="GO:0022904">
    <property type="term" value="P:respiratory electron transport chain"/>
    <property type="evidence" value="ECO:0007669"/>
    <property type="project" value="InterPro"/>
</dbReference>
<evidence type="ECO:0000256" key="1">
    <source>
        <dbReference type="ARBA" id="ARBA00001970"/>
    </source>
</evidence>
<evidence type="ECO:0000256" key="12">
    <source>
        <dbReference type="ARBA" id="ARBA00037975"/>
    </source>
</evidence>
<evidence type="ECO:0000256" key="13">
    <source>
        <dbReference type="SAM" id="Phobius"/>
    </source>
</evidence>
<comment type="cofactor">
    <cofactor evidence="1">
        <name>heme b</name>
        <dbReference type="ChEBI" id="CHEBI:60344"/>
    </cofactor>
</comment>
<dbReference type="OrthoDB" id="8723024at2"/>
<proteinExistence type="inferred from homology"/>
<evidence type="ECO:0000256" key="8">
    <source>
        <dbReference type="ARBA" id="ARBA00022982"/>
    </source>
</evidence>
<evidence type="ECO:0000256" key="6">
    <source>
        <dbReference type="ARBA" id="ARBA00022692"/>
    </source>
</evidence>
<keyword evidence="8" id="KW-0249">Electron transport</keyword>
<dbReference type="AlphaFoldDB" id="A0A5E5AQF5"/>
<sequence length="184" mass="20656">MDDNLQFSRATRYSSLAVFFHWVVAMLVLLAYAAILINGEFPKGSVLRATAMALHEWLGTLVLIFAVPRLIWRLVKGGLQPLPGHSRCVHVMSAMTHFLLYAFIFAQPFLGYLAMNASGHTLSLSLLGINLPVVAGFDSEWAKSIKTVHETIGSAFYWVISLHAMAALWHHYFLRDSTLRRMLP</sequence>
<feature type="transmembrane region" description="Helical" evidence="13">
    <location>
        <begin position="57"/>
        <end position="75"/>
    </location>
</feature>
<keyword evidence="16" id="KW-1185">Reference proteome</keyword>
<accession>A0A5E5AQF5</accession>
<name>A0A5E5AQF5_9BURK</name>
<evidence type="ECO:0000313" key="15">
    <source>
        <dbReference type="EMBL" id="VVE75247.1"/>
    </source>
</evidence>
<dbReference type="EMBL" id="CABPSP010000020">
    <property type="protein sequence ID" value="VVE75247.1"/>
    <property type="molecule type" value="Genomic_DNA"/>
</dbReference>
<evidence type="ECO:0000256" key="5">
    <source>
        <dbReference type="ARBA" id="ARBA00022617"/>
    </source>
</evidence>
<dbReference type="InterPro" id="IPR011577">
    <property type="entry name" value="Cyt_b561_bac/Ni-Hgenase"/>
</dbReference>
<dbReference type="InterPro" id="IPR052168">
    <property type="entry name" value="Cytochrome_b561_oxidase"/>
</dbReference>
<feature type="transmembrane region" description="Helical" evidence="13">
    <location>
        <begin position="96"/>
        <end position="115"/>
    </location>
</feature>
<evidence type="ECO:0000259" key="14">
    <source>
        <dbReference type="Pfam" id="PF01292"/>
    </source>
</evidence>
<evidence type="ECO:0000256" key="4">
    <source>
        <dbReference type="ARBA" id="ARBA00022475"/>
    </source>
</evidence>
<evidence type="ECO:0000256" key="10">
    <source>
        <dbReference type="ARBA" id="ARBA00023004"/>
    </source>
</evidence>
<dbReference type="Pfam" id="PF01292">
    <property type="entry name" value="Ni_hydr_CYTB"/>
    <property type="match status" value="1"/>
</dbReference>
<keyword evidence="9 13" id="KW-1133">Transmembrane helix</keyword>
<keyword evidence="7" id="KW-0479">Metal-binding</keyword>
<evidence type="ECO:0000256" key="2">
    <source>
        <dbReference type="ARBA" id="ARBA00004651"/>
    </source>
</evidence>
<protein>
    <submittedName>
        <fullName evidence="15">Cytochrome B</fullName>
    </submittedName>
</protein>
<dbReference type="GO" id="GO:0009055">
    <property type="term" value="F:electron transfer activity"/>
    <property type="evidence" value="ECO:0007669"/>
    <property type="project" value="InterPro"/>
</dbReference>
<feature type="transmembrane region" description="Helical" evidence="13">
    <location>
        <begin position="16"/>
        <end position="37"/>
    </location>
</feature>
<dbReference type="GO" id="GO:0005886">
    <property type="term" value="C:plasma membrane"/>
    <property type="evidence" value="ECO:0007669"/>
    <property type="project" value="UniProtKB-SubCell"/>
</dbReference>
<keyword evidence="3" id="KW-0813">Transport</keyword>
<feature type="transmembrane region" description="Helical" evidence="13">
    <location>
        <begin position="155"/>
        <end position="174"/>
    </location>
</feature>
<comment type="similarity">
    <text evidence="12">Belongs to the cytochrome b561 family.</text>
</comment>
<keyword evidence="4" id="KW-1003">Cell membrane</keyword>
<keyword evidence="11 13" id="KW-0472">Membrane</keyword>
<feature type="domain" description="Cytochrome b561 bacterial/Ni-hydrogenase" evidence="14">
    <location>
        <begin position="12"/>
        <end position="184"/>
    </location>
</feature>
<organism evidence="15 16">
    <name type="scientific">Pandoraea anapnoica</name>
    <dbReference type="NCBI Taxonomy" id="2508301"/>
    <lineage>
        <taxon>Bacteria</taxon>
        <taxon>Pseudomonadati</taxon>
        <taxon>Pseudomonadota</taxon>
        <taxon>Betaproteobacteria</taxon>
        <taxon>Burkholderiales</taxon>
        <taxon>Burkholderiaceae</taxon>
        <taxon>Pandoraea</taxon>
    </lineage>
</organism>
<dbReference type="Proteomes" id="UP000383122">
    <property type="component" value="Unassembled WGS sequence"/>
</dbReference>
<evidence type="ECO:0000313" key="16">
    <source>
        <dbReference type="Proteomes" id="UP000383122"/>
    </source>
</evidence>
<dbReference type="PANTHER" id="PTHR30529:SF3">
    <property type="entry name" value="CYTOCHROME B561 HOMOLOG 1"/>
    <property type="match status" value="1"/>
</dbReference>
<gene>
    <name evidence="15" type="ORF">PAN31117_05119</name>
</gene>
<evidence type="ECO:0000256" key="11">
    <source>
        <dbReference type="ARBA" id="ARBA00023136"/>
    </source>
</evidence>
<reference evidence="15 16" key="1">
    <citation type="submission" date="2019-08" db="EMBL/GenBank/DDBJ databases">
        <authorList>
            <person name="Peeters C."/>
        </authorList>
    </citation>
    <scope>NUCLEOTIDE SEQUENCE [LARGE SCALE GENOMIC DNA]</scope>
    <source>
        <strain evidence="15 16">LMG 31117</strain>
    </source>
</reference>
<dbReference type="GO" id="GO:0046872">
    <property type="term" value="F:metal ion binding"/>
    <property type="evidence" value="ECO:0007669"/>
    <property type="project" value="UniProtKB-KW"/>
</dbReference>
<dbReference type="GO" id="GO:0020037">
    <property type="term" value="F:heme binding"/>
    <property type="evidence" value="ECO:0007669"/>
    <property type="project" value="TreeGrafter"/>
</dbReference>